<dbReference type="Proteomes" id="UP000828922">
    <property type="component" value="Linkage Group LG07"/>
</dbReference>
<gene>
    <name evidence="1" type="ORF">CY35_07G037600</name>
</gene>
<reference evidence="2" key="1">
    <citation type="journal article" date="2022" name="New Phytol.">
        <title>Phylogenomic structure and speciation in an emerging model: the Sphagnum magellanicum complex (Bryophyta).</title>
        <authorList>
            <person name="Shaw A.J."/>
            <person name="Piatkowski B."/>
            <person name="Duffy A.M."/>
            <person name="Aguero B."/>
            <person name="Imwattana K."/>
            <person name="Nieto-Lugilde M."/>
            <person name="Healey A."/>
            <person name="Weston D.J."/>
            <person name="Patel M.N."/>
            <person name="Schmutz J."/>
            <person name="Grimwood J."/>
            <person name="Yavitt J.B."/>
            <person name="Hassel K."/>
            <person name="Stenoien H.K."/>
            <person name="Flatberg K.I."/>
            <person name="Bickford C.P."/>
            <person name="Hicks K.A."/>
        </authorList>
    </citation>
    <scope>NUCLEOTIDE SEQUENCE [LARGE SCALE GENOMIC DNA]</scope>
</reference>
<organism evidence="1 2">
    <name type="scientific">Sphagnum magellanicum</name>
    <dbReference type="NCBI Taxonomy" id="128215"/>
    <lineage>
        <taxon>Eukaryota</taxon>
        <taxon>Viridiplantae</taxon>
        <taxon>Streptophyta</taxon>
        <taxon>Embryophyta</taxon>
        <taxon>Bryophyta</taxon>
        <taxon>Sphagnophytina</taxon>
        <taxon>Sphagnopsida</taxon>
        <taxon>Sphagnales</taxon>
        <taxon>Sphagnaceae</taxon>
        <taxon>Sphagnum</taxon>
    </lineage>
</organism>
<comment type="caution">
    <text evidence="1">The sequence shown here is derived from an EMBL/GenBank/DDBJ whole genome shotgun (WGS) entry which is preliminary data.</text>
</comment>
<sequence>MVTRDLTQVFSPSTRLDGNMRAEAVHLLALCEEPLHGSKDSSSNQASVAVGFAFVDAAAGRFYVGSIQDDCSHSGLRELLTKVAPQEILYELGALSDDMMKVLRNHHSPGLLPVVLSALTHEYMEPQMVNKMVKDRGYFKTVSGGGGSRGCPLQAFESLLNKNLAASALGALISHLVRLKVDSELLPSGVLLPYEVYRGALHLDGDTIVNLELLENRDDGGRTGTLLGYLDSCVTKYGKRLLRRWICHPLQDTSELNDRLDTVQELIGHTEMAYSLQAKLRLLPDLERLVARVRGLAGSPSLGVVPMAAKKVHDRRLKTFCEALQGMHSAIDLLCWLQSCKDGGPPTAHILQVAMALGDRSPALDTLEDIETCIDRSGKVPRLSTPKQEDEVIDEEDEEESTLLGKEALLLSGLMVSFNKHTKEWQTVVEILAQMDVLSSFAAAARTSLNAVCRPVFIHNKQQGHGGSVLAIKGLCHPFGTRDNGGVIVPNDVELGTAGPDSSTLPRTMLLTGPNMGGKSTLLRATCLAVIMAQVLRHVVDTLDSRLLFATHYHALTTEFSSHPSVGLQHMTCAMESSTSNQTPNSVSDQKLVFLYKLEEGVCKQSYGLQVATLAGIPQSVVQSAKQASSKMETKVSSIFDYVLLKEGLLPLHKQWMMGLSGVASCDNEGDAADMILRIWEEMQRYSV</sequence>
<name>A0ACB8HK29_9BRYO</name>
<evidence type="ECO:0000313" key="2">
    <source>
        <dbReference type="Proteomes" id="UP000828922"/>
    </source>
</evidence>
<evidence type="ECO:0000313" key="1">
    <source>
        <dbReference type="EMBL" id="KAH9556587.1"/>
    </source>
</evidence>
<proteinExistence type="predicted"/>
<keyword evidence="2" id="KW-1185">Reference proteome</keyword>
<dbReference type="EMBL" id="CM038913">
    <property type="protein sequence ID" value="KAH9556587.1"/>
    <property type="molecule type" value="Genomic_DNA"/>
</dbReference>
<accession>A0ACB8HK29</accession>
<protein>
    <submittedName>
        <fullName evidence="1">Uncharacterized protein</fullName>
    </submittedName>
</protein>